<keyword evidence="7" id="KW-1185">Reference proteome</keyword>
<dbReference type="RefSeq" id="WP_190132130.1">
    <property type="nucleotide sequence ID" value="NZ_BNBD01000013.1"/>
</dbReference>
<feature type="domain" description="LysM" evidence="5">
    <location>
        <begin position="302"/>
        <end position="351"/>
    </location>
</feature>
<dbReference type="Proteomes" id="UP000638313">
    <property type="component" value="Unassembled WGS sequence"/>
</dbReference>
<dbReference type="PRINTS" id="PR01217">
    <property type="entry name" value="PRICHEXTENSN"/>
</dbReference>
<feature type="chain" id="PRO_5039204507" evidence="4">
    <location>
        <begin position="35"/>
        <end position="353"/>
    </location>
</feature>
<accession>A0A919B8T3</accession>
<feature type="signal peptide" evidence="4">
    <location>
        <begin position="1"/>
        <end position="34"/>
    </location>
</feature>
<evidence type="ECO:0000259" key="5">
    <source>
        <dbReference type="PROSITE" id="PS51782"/>
    </source>
</evidence>
<dbReference type="Pfam" id="PF01476">
    <property type="entry name" value="LysM"/>
    <property type="match status" value="1"/>
</dbReference>
<feature type="compositionally biased region" description="Low complexity" evidence="3">
    <location>
        <begin position="214"/>
        <end position="238"/>
    </location>
</feature>
<feature type="compositionally biased region" description="Low complexity" evidence="3">
    <location>
        <begin position="252"/>
        <end position="265"/>
    </location>
</feature>
<dbReference type="Pfam" id="PF06737">
    <property type="entry name" value="Transglycosylas"/>
    <property type="match status" value="1"/>
</dbReference>
<dbReference type="PANTHER" id="PTHR34700">
    <property type="entry name" value="POTASSIUM BINDING PROTEIN KBP"/>
    <property type="match status" value="1"/>
</dbReference>
<dbReference type="CDD" id="cd13925">
    <property type="entry name" value="RPF"/>
    <property type="match status" value="1"/>
</dbReference>
<dbReference type="InterPro" id="IPR010618">
    <property type="entry name" value="RPF"/>
</dbReference>
<feature type="region of interest" description="Disordered" evidence="3">
    <location>
        <begin position="109"/>
        <end position="311"/>
    </location>
</feature>
<feature type="compositionally biased region" description="Low complexity" evidence="3">
    <location>
        <begin position="154"/>
        <end position="204"/>
    </location>
</feature>
<feature type="compositionally biased region" description="Basic and acidic residues" evidence="3">
    <location>
        <begin position="271"/>
        <end position="301"/>
    </location>
</feature>
<gene>
    <name evidence="6" type="ORF">GCM10010218_51920</name>
</gene>
<evidence type="ECO:0000256" key="1">
    <source>
        <dbReference type="ARBA" id="ARBA00010830"/>
    </source>
</evidence>
<dbReference type="InterPro" id="IPR018392">
    <property type="entry name" value="LysM"/>
</dbReference>
<dbReference type="SUPFAM" id="SSF53955">
    <property type="entry name" value="Lysozyme-like"/>
    <property type="match status" value="1"/>
</dbReference>
<dbReference type="Gene3D" id="3.10.350.10">
    <property type="entry name" value="LysM domain"/>
    <property type="match status" value="1"/>
</dbReference>
<evidence type="ECO:0000256" key="3">
    <source>
        <dbReference type="SAM" id="MobiDB-lite"/>
    </source>
</evidence>
<keyword evidence="2" id="KW-0378">Hydrolase</keyword>
<comment type="caution">
    <text evidence="6">The sequence shown here is derived from an EMBL/GenBank/DDBJ whole genome shotgun (WGS) entry which is preliminary data.</text>
</comment>
<dbReference type="InterPro" id="IPR023346">
    <property type="entry name" value="Lysozyme-like_dom_sf"/>
</dbReference>
<dbReference type="PROSITE" id="PS51782">
    <property type="entry name" value="LYSM"/>
    <property type="match status" value="1"/>
</dbReference>
<dbReference type="SUPFAM" id="SSF54106">
    <property type="entry name" value="LysM domain"/>
    <property type="match status" value="1"/>
</dbReference>
<dbReference type="Gene3D" id="1.10.530.10">
    <property type="match status" value="1"/>
</dbReference>
<protein>
    <submittedName>
        <fullName evidence="6">Peptidoglycan-binding protein LysM</fullName>
    </submittedName>
</protein>
<dbReference type="AlphaFoldDB" id="A0A919B8T3"/>
<organism evidence="6 7">
    <name type="scientific">Streptomyces mashuensis</name>
    <dbReference type="NCBI Taxonomy" id="33904"/>
    <lineage>
        <taxon>Bacteria</taxon>
        <taxon>Bacillati</taxon>
        <taxon>Actinomycetota</taxon>
        <taxon>Actinomycetes</taxon>
        <taxon>Kitasatosporales</taxon>
        <taxon>Streptomycetaceae</taxon>
        <taxon>Streptomyces</taxon>
    </lineage>
</organism>
<evidence type="ECO:0000313" key="7">
    <source>
        <dbReference type="Proteomes" id="UP000638313"/>
    </source>
</evidence>
<proteinExistence type="inferred from homology"/>
<dbReference type="EMBL" id="BNBD01000013">
    <property type="protein sequence ID" value="GHF64094.1"/>
    <property type="molecule type" value="Genomic_DNA"/>
</dbReference>
<comment type="similarity">
    <text evidence="1">Belongs to the transglycosylase family. Rpf subfamily.</text>
</comment>
<evidence type="ECO:0000256" key="4">
    <source>
        <dbReference type="SAM" id="SignalP"/>
    </source>
</evidence>
<sequence>MRSGTGRHRRPKQVPAVVLAAGVTGASIAMPLLAATGAQAADTETWDRVAQCESGGMWSAHAGNGFSGGLQMTQEMWEANGGTDYAPRPDLASRSQQIAVAERVLKANGPTAWPSCGLSSGLSRQEPAAEVDPGRPEPQAPRTTPEPSHGTGDSTGRTTPAPSGTPSAPAAGSTTPAPDASQGTATPTPAPSTSSTTGSTPDTPSGKHRKDPSGDPSTTPSPGSTSPSGTPAPSTGPDRPGPSPSGTPADGASTPSPAAGDTAAGGATGDDAGRHQAEPQRSGTDERTSRGGATRTDKAGEQDYTVRPGDNLSVIAEQHSVSGGWQTLYQKNQKVVGSDPDLIHPGQHLEVRQ</sequence>
<dbReference type="InterPro" id="IPR052196">
    <property type="entry name" value="Bact_Kbp"/>
</dbReference>
<dbReference type="GO" id="GO:0016787">
    <property type="term" value="F:hydrolase activity"/>
    <property type="evidence" value="ECO:0007669"/>
    <property type="project" value="UniProtKB-KW"/>
</dbReference>
<evidence type="ECO:0000313" key="6">
    <source>
        <dbReference type="EMBL" id="GHF64094.1"/>
    </source>
</evidence>
<dbReference type="CDD" id="cd00118">
    <property type="entry name" value="LysM"/>
    <property type="match status" value="1"/>
</dbReference>
<keyword evidence="4" id="KW-0732">Signal</keyword>
<dbReference type="InterPro" id="IPR036779">
    <property type="entry name" value="LysM_dom_sf"/>
</dbReference>
<dbReference type="PANTHER" id="PTHR34700:SF4">
    <property type="entry name" value="PHAGE-LIKE ELEMENT PBSX PROTEIN XKDP"/>
    <property type="match status" value="1"/>
</dbReference>
<reference evidence="6" key="1">
    <citation type="journal article" date="2014" name="Int. J. Syst. Evol. Microbiol.">
        <title>Complete genome sequence of Corynebacterium casei LMG S-19264T (=DSM 44701T), isolated from a smear-ripened cheese.</title>
        <authorList>
            <consortium name="US DOE Joint Genome Institute (JGI-PGF)"/>
            <person name="Walter F."/>
            <person name="Albersmeier A."/>
            <person name="Kalinowski J."/>
            <person name="Ruckert C."/>
        </authorList>
    </citation>
    <scope>NUCLEOTIDE SEQUENCE</scope>
    <source>
        <strain evidence="6">JCM 4059</strain>
    </source>
</reference>
<name>A0A919B8T3_9ACTN</name>
<dbReference type="SMART" id="SM00257">
    <property type="entry name" value="LysM"/>
    <property type="match status" value="1"/>
</dbReference>
<evidence type="ECO:0000256" key="2">
    <source>
        <dbReference type="ARBA" id="ARBA00022801"/>
    </source>
</evidence>
<reference evidence="6" key="2">
    <citation type="submission" date="2020-09" db="EMBL/GenBank/DDBJ databases">
        <authorList>
            <person name="Sun Q."/>
            <person name="Ohkuma M."/>
        </authorList>
    </citation>
    <scope>NUCLEOTIDE SEQUENCE</scope>
    <source>
        <strain evidence="6">JCM 4059</strain>
    </source>
</reference>